<evidence type="ECO:0000313" key="1">
    <source>
        <dbReference type="EMBL" id="MEA0976137.1"/>
    </source>
</evidence>
<proteinExistence type="predicted"/>
<sequence>MSTSLTVGQLGIGDKVLLDVKFRYFCNEAINKPYEITNLVSSNYGIRWRVVDKSAKGGSVVTLLATTPVVRRQVTDYNSQWGNADSTLLQKEFFDYTVVGSSDINVNSELGFFMRTGLNAAKQDELFGKMQPMDITTGDGSTYRNKRIYLPSQAELGLGTAGASTGSHGAVFEYFNKPGNSFATHLENMEVYKYFKNLTTKSSAARFATRSAAGAYGSHMRYFYLDHSNNPILGTWLGDGSLSKDEDLFFVLPVINVLATEFISHEKVFGAHVLFHEELDFYSPSIFIKQNRIWKSPTEIYMT</sequence>
<dbReference type="EMBL" id="JAXUIA010000003">
    <property type="protein sequence ID" value="MEA0976137.1"/>
    <property type="molecule type" value="Genomic_DNA"/>
</dbReference>
<keyword evidence="2" id="KW-1185">Reference proteome</keyword>
<dbReference type="Proteomes" id="UP001289615">
    <property type="component" value="Unassembled WGS sequence"/>
</dbReference>
<comment type="caution">
    <text evidence="1">The sequence shown here is derived from an EMBL/GenBank/DDBJ whole genome shotgun (WGS) entry which is preliminary data.</text>
</comment>
<protein>
    <submittedName>
        <fullName evidence="1">Uncharacterized protein</fullName>
    </submittedName>
</protein>
<gene>
    <name evidence="1" type="ORF">U6C28_07465</name>
</gene>
<evidence type="ECO:0000313" key="2">
    <source>
        <dbReference type="Proteomes" id="UP001289615"/>
    </source>
</evidence>
<accession>A0ABU5NJB9</accession>
<dbReference type="RefSeq" id="WP_322611159.1">
    <property type="nucleotide sequence ID" value="NZ_JAXLNX010000006.1"/>
</dbReference>
<reference evidence="1 2" key="1">
    <citation type="submission" date="2023-12" db="EMBL/GenBank/DDBJ databases">
        <title>Genome comparison identifies genes involved in endophytic behavior of Lysinibacillus irui and provides insights into its role as a plant-growth promoting bacterium.</title>
        <authorList>
            <person name="Hilario S."/>
            <person name="Matos I."/>
            <person name="Goncalves M.F.M."/>
            <person name="Pardo C.A."/>
            <person name="Santos M.J."/>
        </authorList>
    </citation>
    <scope>NUCLEOTIDE SEQUENCE [LARGE SCALE GENOMIC DNA]</scope>
    <source>
        <strain evidence="1 2">B3</strain>
    </source>
</reference>
<name>A0ABU5NJB9_9BACI</name>
<organism evidence="1 2">
    <name type="scientific">Lysinibacillus irui</name>
    <dbReference type="NCBI Taxonomy" id="2998077"/>
    <lineage>
        <taxon>Bacteria</taxon>
        <taxon>Bacillati</taxon>
        <taxon>Bacillota</taxon>
        <taxon>Bacilli</taxon>
        <taxon>Bacillales</taxon>
        <taxon>Bacillaceae</taxon>
        <taxon>Lysinibacillus</taxon>
    </lineage>
</organism>